<evidence type="ECO:0000256" key="1">
    <source>
        <dbReference type="ARBA" id="ARBA00022679"/>
    </source>
</evidence>
<dbReference type="Pfam" id="PF00075">
    <property type="entry name" value="RNase_H"/>
    <property type="match status" value="1"/>
</dbReference>
<evidence type="ECO:0000259" key="7">
    <source>
        <dbReference type="Pfam" id="PF00075"/>
    </source>
</evidence>
<organism evidence="8 9">
    <name type="scientific">Bucorvus abyssinicus</name>
    <name type="common">Northern ground-hornbill</name>
    <name type="synonym">Abyssinian ground-hornbill</name>
    <dbReference type="NCBI Taxonomy" id="153643"/>
    <lineage>
        <taxon>Eukaryota</taxon>
        <taxon>Metazoa</taxon>
        <taxon>Chordata</taxon>
        <taxon>Craniata</taxon>
        <taxon>Vertebrata</taxon>
        <taxon>Euteleostomi</taxon>
        <taxon>Archelosauria</taxon>
        <taxon>Archosauria</taxon>
        <taxon>Dinosauria</taxon>
        <taxon>Saurischia</taxon>
        <taxon>Theropoda</taxon>
        <taxon>Coelurosauria</taxon>
        <taxon>Aves</taxon>
        <taxon>Neognathae</taxon>
        <taxon>Neoaves</taxon>
        <taxon>Telluraves</taxon>
        <taxon>Coraciimorphae</taxon>
        <taxon>Bucerotiformes</taxon>
        <taxon>Bucorvidae</taxon>
        <taxon>Bucorvus</taxon>
    </lineage>
</organism>
<keyword evidence="3" id="KW-0540">Nuclease</keyword>
<dbReference type="PANTHER" id="PTHR41694:SF3">
    <property type="entry name" value="RNA-DIRECTED DNA POLYMERASE-RELATED"/>
    <property type="match status" value="1"/>
</dbReference>
<proteinExistence type="predicted"/>
<keyword evidence="9" id="KW-1185">Reference proteome</keyword>
<dbReference type="AlphaFoldDB" id="A0A7K4Z9U6"/>
<dbReference type="GO" id="GO:0003964">
    <property type="term" value="F:RNA-directed DNA polymerase activity"/>
    <property type="evidence" value="ECO:0007669"/>
    <property type="project" value="UniProtKB-KW"/>
</dbReference>
<comment type="caution">
    <text evidence="8">The sequence shown here is derived from an EMBL/GenBank/DDBJ whole genome shotgun (WGS) entry which is preliminary data.</text>
</comment>
<accession>A0A7K4Z9U6</accession>
<evidence type="ECO:0000256" key="3">
    <source>
        <dbReference type="ARBA" id="ARBA00022722"/>
    </source>
</evidence>
<evidence type="ECO:0000256" key="2">
    <source>
        <dbReference type="ARBA" id="ARBA00022695"/>
    </source>
</evidence>
<dbReference type="Proteomes" id="UP000551127">
    <property type="component" value="Unassembled WGS sequence"/>
</dbReference>
<feature type="domain" description="RNase H type-1" evidence="7">
    <location>
        <begin position="20"/>
        <end position="92"/>
    </location>
</feature>
<dbReference type="InterPro" id="IPR002156">
    <property type="entry name" value="RNaseH_domain"/>
</dbReference>
<name>A0A7K4Z9U6_BUCAB</name>
<keyword evidence="4" id="KW-0255">Endonuclease</keyword>
<reference evidence="8 9" key="1">
    <citation type="submission" date="2019-09" db="EMBL/GenBank/DDBJ databases">
        <title>Bird 10,000 Genomes (B10K) Project - Family phase.</title>
        <authorList>
            <person name="Zhang G."/>
        </authorList>
    </citation>
    <scope>NUCLEOTIDE SEQUENCE [LARGE SCALE GENOMIC DNA]</scope>
    <source>
        <strain evidence="8">B10K-DU-012-80</strain>
    </source>
</reference>
<feature type="non-terminal residue" evidence="8">
    <location>
        <position position="1"/>
    </location>
</feature>
<dbReference type="InterPro" id="IPR036397">
    <property type="entry name" value="RNaseH_sf"/>
</dbReference>
<dbReference type="EMBL" id="VYZL01013239">
    <property type="protein sequence ID" value="NWR68069.1"/>
    <property type="molecule type" value="Genomic_DNA"/>
</dbReference>
<keyword evidence="6" id="KW-0695">RNA-directed DNA polymerase</keyword>
<dbReference type="SUPFAM" id="SSF53098">
    <property type="entry name" value="Ribonuclease H-like"/>
    <property type="match status" value="1"/>
</dbReference>
<sequence length="109" mass="12418">QGNHWIEKTQCSLTPIEGRTIYTDAGKRSKTAACVWKEGGHWRTHLLQGDSQDSSQTLELAAVLWVFNQWDREPINVVSDSLYVVGVVQRLEDALLRRAQNPRLGQLFQ</sequence>
<keyword evidence="5" id="KW-0378">Hydrolase</keyword>
<feature type="non-terminal residue" evidence="8">
    <location>
        <position position="109"/>
    </location>
</feature>
<dbReference type="PANTHER" id="PTHR41694">
    <property type="entry name" value="ENDOGENOUS RETROVIRUS GROUP K MEMBER POL PROTEIN"/>
    <property type="match status" value="1"/>
</dbReference>
<evidence type="ECO:0000256" key="4">
    <source>
        <dbReference type="ARBA" id="ARBA00022759"/>
    </source>
</evidence>
<gene>
    <name evidence="8" type="primary">Hervk_1</name>
    <name evidence="8" type="ORF">BUCABY_R15453</name>
</gene>
<dbReference type="OrthoDB" id="9395371at2759"/>
<keyword evidence="1" id="KW-0808">Transferase</keyword>
<evidence type="ECO:0000256" key="5">
    <source>
        <dbReference type="ARBA" id="ARBA00022801"/>
    </source>
</evidence>
<evidence type="ECO:0000256" key="6">
    <source>
        <dbReference type="ARBA" id="ARBA00022918"/>
    </source>
</evidence>
<evidence type="ECO:0000313" key="8">
    <source>
        <dbReference type="EMBL" id="NWR68069.1"/>
    </source>
</evidence>
<keyword evidence="2" id="KW-0548">Nucleotidyltransferase</keyword>
<evidence type="ECO:0000313" key="9">
    <source>
        <dbReference type="Proteomes" id="UP000551127"/>
    </source>
</evidence>
<protein>
    <submittedName>
        <fullName evidence="8">PO113 protein</fullName>
    </submittedName>
</protein>
<dbReference type="GO" id="GO:0035613">
    <property type="term" value="F:RNA stem-loop binding"/>
    <property type="evidence" value="ECO:0007669"/>
    <property type="project" value="TreeGrafter"/>
</dbReference>
<dbReference type="Gene3D" id="3.30.420.10">
    <property type="entry name" value="Ribonuclease H-like superfamily/Ribonuclease H"/>
    <property type="match status" value="1"/>
</dbReference>
<dbReference type="GO" id="GO:0004523">
    <property type="term" value="F:RNA-DNA hybrid ribonuclease activity"/>
    <property type="evidence" value="ECO:0007669"/>
    <property type="project" value="InterPro"/>
</dbReference>
<dbReference type="InterPro" id="IPR012337">
    <property type="entry name" value="RNaseH-like_sf"/>
</dbReference>